<evidence type="ECO:0000256" key="12">
    <source>
        <dbReference type="PIRSR" id="PIRSR006621-2"/>
    </source>
</evidence>
<keyword evidence="3 9" id="KW-0285">Flavoprotein</keyword>
<gene>
    <name evidence="9" type="primary">dusC</name>
    <name evidence="14" type="ORF">FHR99_000922</name>
</gene>
<comment type="caution">
    <text evidence="9">Lacks conserved residue(s) required for the propagation of feature annotation.</text>
</comment>
<dbReference type="GO" id="GO:0010181">
    <property type="term" value="F:FMN binding"/>
    <property type="evidence" value="ECO:0007669"/>
    <property type="project" value="UniProtKB-UniRule"/>
</dbReference>
<dbReference type="GO" id="GO:0050660">
    <property type="term" value="F:flavin adenine dinucleotide binding"/>
    <property type="evidence" value="ECO:0007669"/>
    <property type="project" value="InterPro"/>
</dbReference>
<evidence type="ECO:0000256" key="3">
    <source>
        <dbReference type="ARBA" id="ARBA00022630"/>
    </source>
</evidence>
<keyword evidence="5 9" id="KW-0819">tRNA processing</keyword>
<feature type="active site" description="Proton donor" evidence="9 11">
    <location>
        <position position="98"/>
    </location>
</feature>
<dbReference type="InterPro" id="IPR013785">
    <property type="entry name" value="Aldolase_TIM"/>
</dbReference>
<evidence type="ECO:0000313" key="14">
    <source>
        <dbReference type="EMBL" id="MBB3046686.1"/>
    </source>
</evidence>
<evidence type="ECO:0000256" key="11">
    <source>
        <dbReference type="PIRSR" id="PIRSR006621-1"/>
    </source>
</evidence>
<keyword evidence="6 9" id="KW-0521">NADP</keyword>
<dbReference type="PIRSF" id="PIRSF006621">
    <property type="entry name" value="Dus"/>
    <property type="match status" value="1"/>
</dbReference>
<reference evidence="14 15" key="1">
    <citation type="submission" date="2020-08" db="EMBL/GenBank/DDBJ databases">
        <title>Genomic Encyclopedia of Type Strains, Phase III (KMG-III): the genomes of soil and plant-associated and newly described type strains.</title>
        <authorList>
            <person name="Whitman W."/>
        </authorList>
    </citation>
    <scope>NUCLEOTIDE SEQUENCE [LARGE SCALE GENOMIC DNA]</scope>
    <source>
        <strain evidence="14 15">CECT 8654</strain>
    </source>
</reference>
<dbReference type="Gene3D" id="3.20.20.70">
    <property type="entry name" value="Aldolase class I"/>
    <property type="match status" value="1"/>
</dbReference>
<feature type="binding site" evidence="9 12">
    <location>
        <begin position="223"/>
        <end position="224"/>
    </location>
    <ligand>
        <name>FMN</name>
        <dbReference type="ChEBI" id="CHEBI:58210"/>
    </ligand>
</feature>
<dbReference type="Gene3D" id="1.20.225.30">
    <property type="entry name" value="Dihydrouridine synthase, C-terminal recognition domain"/>
    <property type="match status" value="1"/>
</dbReference>
<comment type="caution">
    <text evidence="14">The sequence shown here is derived from an EMBL/GenBank/DDBJ whole genome shotgun (WGS) entry which is preliminary data.</text>
</comment>
<evidence type="ECO:0000256" key="5">
    <source>
        <dbReference type="ARBA" id="ARBA00022694"/>
    </source>
</evidence>
<dbReference type="CDD" id="cd02801">
    <property type="entry name" value="DUS_like_FMN"/>
    <property type="match status" value="1"/>
</dbReference>
<dbReference type="PANTHER" id="PTHR11082">
    <property type="entry name" value="TRNA-DIHYDROURIDINE SYNTHASE"/>
    <property type="match status" value="1"/>
</dbReference>
<feature type="binding site" evidence="9 12">
    <location>
        <position position="139"/>
    </location>
    <ligand>
        <name>FMN</name>
        <dbReference type="ChEBI" id="CHEBI:58210"/>
    </ligand>
</feature>
<comment type="function">
    <text evidence="9">Catalyzes the synthesis of 5,6-dihydrouridine (D), a modified base found in the D-loop of most tRNAs, via the reduction of the C5-C6 double bond in target uridines. Specifically modifies U16 in tRNAs.</text>
</comment>
<evidence type="ECO:0000256" key="6">
    <source>
        <dbReference type="ARBA" id="ARBA00022857"/>
    </source>
</evidence>
<dbReference type="InterPro" id="IPR032886">
    <property type="entry name" value="DusC"/>
</dbReference>
<feature type="site" description="Interacts with tRNA; defines subfamily-specific binding signature" evidence="9">
    <location>
        <position position="295"/>
    </location>
</feature>
<dbReference type="PROSITE" id="PS01136">
    <property type="entry name" value="UPF0034"/>
    <property type="match status" value="1"/>
</dbReference>
<keyword evidence="8 9" id="KW-0560">Oxidoreductase</keyword>
<dbReference type="GO" id="GO:0017150">
    <property type="term" value="F:tRNA dihydrouridine synthase activity"/>
    <property type="evidence" value="ECO:0007669"/>
    <property type="project" value="UniProtKB-UniRule"/>
</dbReference>
<keyword evidence="12" id="KW-0547">Nucleotide-binding</keyword>
<comment type="similarity">
    <text evidence="10">Belongs to the dus family.</text>
</comment>
<keyword evidence="15" id="KW-1185">Reference proteome</keyword>
<dbReference type="GO" id="GO:0000049">
    <property type="term" value="F:tRNA binding"/>
    <property type="evidence" value="ECO:0007669"/>
    <property type="project" value="UniProtKB-UniRule"/>
</dbReference>
<keyword evidence="2 9" id="KW-0820">tRNA-binding</keyword>
<evidence type="ECO:0000256" key="7">
    <source>
        <dbReference type="ARBA" id="ARBA00022884"/>
    </source>
</evidence>
<dbReference type="InterPro" id="IPR035587">
    <property type="entry name" value="DUS-like_FMN-bd"/>
</dbReference>
<dbReference type="RefSeq" id="WP_183409366.1">
    <property type="nucleotide sequence ID" value="NZ_JACHWY010000001.1"/>
</dbReference>
<dbReference type="PANTHER" id="PTHR11082:SF26">
    <property type="entry name" value="TRNA-DIHYDROURIDINE(16) SYNTHASE"/>
    <property type="match status" value="1"/>
</dbReference>
<dbReference type="InterPro" id="IPR042270">
    <property type="entry name" value="DusC_C"/>
</dbReference>
<feature type="site" description="Interacts with tRNA; defines subfamily-specific binding signature" evidence="9">
    <location>
        <position position="274"/>
    </location>
</feature>
<evidence type="ECO:0000256" key="9">
    <source>
        <dbReference type="HAMAP-Rule" id="MF_02043"/>
    </source>
</evidence>
<sequence length="316" mass="34963">MKIYLAPMEGVVNARMRALLTSVGGLDRCVTEFVRVTTQLLPPRVFHRYCPELESGSQTPTGVPVYLQLLGSDPACLADNAARAEQLGAAGIDLNFGCPAKTVNKHRGGSVLLDEPELIHRIVSEIRRTLAPATPLTVKIRLGYADASPLLEVANAVTEAGASELIVHARTKAQGYKPPAHWEAIGNVRERVNIPLIANGEIWNREDYQRCKELSGCDDVMLGRGMLAHPALALTLKNAHQANMPWQQVLTHLIGFQQDLKTNCTPRHACSPTKQWLAYLQWHYREAEALLKAVKRIVDAEIMLAELQRRHLRDAA</sequence>
<dbReference type="Proteomes" id="UP000537130">
    <property type="component" value="Unassembled WGS sequence"/>
</dbReference>
<accession>A0A7W4W3B2</accession>
<evidence type="ECO:0000256" key="8">
    <source>
        <dbReference type="ARBA" id="ARBA00023002"/>
    </source>
</evidence>
<evidence type="ECO:0000256" key="10">
    <source>
        <dbReference type="PIRNR" id="PIRNR006621"/>
    </source>
</evidence>
<dbReference type="EC" id="1.3.1.-" evidence="9"/>
<feature type="site" description="Interacts with tRNA; defines subfamily-specific binding signature" evidence="9">
    <location>
        <position position="35"/>
    </location>
</feature>
<protein>
    <recommendedName>
        <fullName evidence="9">tRNA-dihydrouridine(16) synthase</fullName>
        <ecNumber evidence="9">1.3.1.-</ecNumber>
    </recommendedName>
    <alternativeName>
        <fullName evidence="9">U16-specific dihydrouridine synthase</fullName>
        <shortName evidence="9">U16-specific Dus</shortName>
    </alternativeName>
    <alternativeName>
        <fullName evidence="9">tRNA-dihydrouridine synthase C</fullName>
    </alternativeName>
</protein>
<proteinExistence type="inferred from homology"/>
<comment type="cofactor">
    <cofactor evidence="1 9 10 12">
        <name>FMN</name>
        <dbReference type="ChEBI" id="CHEBI:58210"/>
    </cofactor>
</comment>
<feature type="site" description="Interacts with tRNA" evidence="9">
    <location>
        <position position="95"/>
    </location>
</feature>
<keyword evidence="4 9" id="KW-0288">FMN</keyword>
<evidence type="ECO:0000259" key="13">
    <source>
        <dbReference type="Pfam" id="PF01207"/>
    </source>
</evidence>
<dbReference type="AlphaFoldDB" id="A0A7W4W3B2"/>
<evidence type="ECO:0000256" key="4">
    <source>
        <dbReference type="ARBA" id="ARBA00022643"/>
    </source>
</evidence>
<organism evidence="14 15">
    <name type="scientific">Litorivivens lipolytica</name>
    <dbReference type="NCBI Taxonomy" id="1524264"/>
    <lineage>
        <taxon>Bacteria</taxon>
        <taxon>Pseudomonadati</taxon>
        <taxon>Pseudomonadota</taxon>
        <taxon>Gammaproteobacteria</taxon>
        <taxon>Litorivivens</taxon>
    </lineage>
</organism>
<comment type="catalytic activity">
    <reaction evidence="9">
        <text>5,6-dihydrouridine(16) in tRNA + NADP(+) = uridine(16) in tRNA + NADPH + H(+)</text>
        <dbReference type="Rhea" id="RHEA:53376"/>
        <dbReference type="Rhea" id="RHEA-COMP:13543"/>
        <dbReference type="Rhea" id="RHEA-COMP:13544"/>
        <dbReference type="ChEBI" id="CHEBI:15378"/>
        <dbReference type="ChEBI" id="CHEBI:57783"/>
        <dbReference type="ChEBI" id="CHEBI:58349"/>
        <dbReference type="ChEBI" id="CHEBI:65315"/>
        <dbReference type="ChEBI" id="CHEBI:74443"/>
    </reaction>
</comment>
<evidence type="ECO:0000256" key="2">
    <source>
        <dbReference type="ARBA" id="ARBA00022555"/>
    </source>
</evidence>
<dbReference type="EMBL" id="JACHWY010000001">
    <property type="protein sequence ID" value="MBB3046686.1"/>
    <property type="molecule type" value="Genomic_DNA"/>
</dbReference>
<dbReference type="HAMAP" id="MF_02043">
    <property type="entry name" value="DusC_subfam"/>
    <property type="match status" value="1"/>
</dbReference>
<feature type="binding site" evidence="12">
    <location>
        <position position="168"/>
    </location>
    <ligand>
        <name>FMN</name>
        <dbReference type="ChEBI" id="CHEBI:58210"/>
    </ligand>
</feature>
<comment type="catalytic activity">
    <reaction evidence="9">
        <text>5,6-dihydrouridine(16) in tRNA + NAD(+) = uridine(16) in tRNA + NADH + H(+)</text>
        <dbReference type="Rhea" id="RHEA:53380"/>
        <dbReference type="Rhea" id="RHEA-COMP:13543"/>
        <dbReference type="Rhea" id="RHEA-COMP:13544"/>
        <dbReference type="ChEBI" id="CHEBI:15378"/>
        <dbReference type="ChEBI" id="CHEBI:57540"/>
        <dbReference type="ChEBI" id="CHEBI:57945"/>
        <dbReference type="ChEBI" id="CHEBI:65315"/>
        <dbReference type="ChEBI" id="CHEBI:74443"/>
    </reaction>
</comment>
<keyword evidence="7 9" id="KW-0694">RNA-binding</keyword>
<feature type="binding site" evidence="9 12">
    <location>
        <position position="68"/>
    </location>
    <ligand>
        <name>FMN</name>
        <dbReference type="ChEBI" id="CHEBI:58210"/>
    </ligand>
</feature>
<feature type="domain" description="DUS-like FMN-binding" evidence="13">
    <location>
        <begin position="5"/>
        <end position="254"/>
    </location>
</feature>
<feature type="binding site" evidence="9">
    <location>
        <begin position="199"/>
        <end position="201"/>
    </location>
    <ligand>
        <name>FMN</name>
        <dbReference type="ChEBI" id="CHEBI:58210"/>
    </ligand>
</feature>
<comment type="similarity">
    <text evidence="9">Belongs to the Dus family. DusC subfamily.</text>
</comment>
<feature type="site" description="Interacts with tRNA" evidence="9">
    <location>
        <position position="279"/>
    </location>
</feature>
<name>A0A7W4W3B2_9GAMM</name>
<dbReference type="SUPFAM" id="SSF51395">
    <property type="entry name" value="FMN-linked oxidoreductases"/>
    <property type="match status" value="1"/>
</dbReference>
<evidence type="ECO:0000313" key="15">
    <source>
        <dbReference type="Proteomes" id="UP000537130"/>
    </source>
</evidence>
<dbReference type="InterPro" id="IPR018517">
    <property type="entry name" value="tRNA_hU_synthase_CS"/>
</dbReference>
<dbReference type="Pfam" id="PF01207">
    <property type="entry name" value="Dus"/>
    <property type="match status" value="1"/>
</dbReference>
<evidence type="ECO:0000256" key="1">
    <source>
        <dbReference type="ARBA" id="ARBA00001917"/>
    </source>
</evidence>
<dbReference type="InterPro" id="IPR001269">
    <property type="entry name" value="DUS_fam"/>
</dbReference>
<feature type="site" description="Interacts with tRNA" evidence="9">
    <location>
        <position position="176"/>
    </location>
</feature>